<evidence type="ECO:0000259" key="4">
    <source>
        <dbReference type="Pfam" id="PF13229"/>
    </source>
</evidence>
<dbReference type="PANTHER" id="PTHR36453">
    <property type="entry name" value="SECRETED PROTEIN-RELATED"/>
    <property type="match status" value="1"/>
</dbReference>
<accession>A0A2S0VND0</accession>
<evidence type="ECO:0000259" key="3">
    <source>
        <dbReference type="Pfam" id="PF07602"/>
    </source>
</evidence>
<dbReference type="EMBL" id="CP026604">
    <property type="protein sequence ID" value="AWB65715.1"/>
    <property type="molecule type" value="Genomic_DNA"/>
</dbReference>
<keyword evidence="6" id="KW-1185">Reference proteome</keyword>
<evidence type="ECO:0000313" key="6">
    <source>
        <dbReference type="Proteomes" id="UP000244441"/>
    </source>
</evidence>
<proteinExistence type="predicted"/>
<feature type="chain" id="PRO_5015677427" evidence="2">
    <location>
        <begin position="20"/>
        <end position="857"/>
    </location>
</feature>
<reference evidence="5 6" key="1">
    <citation type="submission" date="2018-01" db="EMBL/GenBank/DDBJ databases">
        <title>Genome sequence of a Cantenovulum-like bacteria.</title>
        <authorList>
            <person name="Tan W.R."/>
            <person name="Lau N.-S."/>
            <person name="Go F."/>
            <person name="Amirul A.-A.A."/>
        </authorList>
    </citation>
    <scope>NUCLEOTIDE SEQUENCE [LARGE SCALE GENOMIC DNA]</scope>
    <source>
        <strain evidence="5 6">CCB-QB4</strain>
    </source>
</reference>
<feature type="domain" description="Right handed beta helix" evidence="4">
    <location>
        <begin position="430"/>
        <end position="553"/>
    </location>
</feature>
<keyword evidence="2" id="KW-0732">Signal</keyword>
<dbReference type="Pfam" id="PF07602">
    <property type="entry name" value="DUF1565"/>
    <property type="match status" value="1"/>
</dbReference>
<dbReference type="Pfam" id="PF17963">
    <property type="entry name" value="Big_9"/>
    <property type="match status" value="1"/>
</dbReference>
<dbReference type="Pfam" id="PF13229">
    <property type="entry name" value="Beta_helix"/>
    <property type="match status" value="1"/>
</dbReference>
<dbReference type="InterPro" id="IPR011050">
    <property type="entry name" value="Pectin_lyase_fold/virulence"/>
</dbReference>
<name>A0A2S0VND0_9ALTE</name>
<dbReference type="Gene3D" id="2.60.40.3440">
    <property type="match status" value="1"/>
</dbReference>
<organism evidence="5 6">
    <name type="scientific">Saccharobesus litoralis</name>
    <dbReference type="NCBI Taxonomy" id="2172099"/>
    <lineage>
        <taxon>Bacteria</taxon>
        <taxon>Pseudomonadati</taxon>
        <taxon>Pseudomonadota</taxon>
        <taxon>Gammaproteobacteria</taxon>
        <taxon>Alteromonadales</taxon>
        <taxon>Alteromonadaceae</taxon>
        <taxon>Saccharobesus</taxon>
    </lineage>
</organism>
<dbReference type="Proteomes" id="UP000244441">
    <property type="component" value="Chromosome"/>
</dbReference>
<dbReference type="InterPro" id="IPR012334">
    <property type="entry name" value="Pectin_lyas_fold"/>
</dbReference>
<dbReference type="InterPro" id="IPR039448">
    <property type="entry name" value="Beta_helix"/>
</dbReference>
<sequence>MKFETSRGLLLATVLMALAALTACGGGGGASSNNNNGADPSGGDKVEDTPQQPVNKKPIAHAQSKQVDQDKILALTLVGSDSDGIVSKYQISQQPSHGTLSGSGSSYSYDPNDDFTGTDSFMFTVTDDKGAVSTAAKVTINVMAVQQPDTPPVLPPISGRYIYVAPDGNNANTGDESMPYQTISQAVNQAVSGDVILVRAGTYREKVSISNKQNIAIKAYGYELVTISGADLITSSWSEDPNKPGVFKTSLNSNSIETDYTQVFVDGKFQQMARYPDNISGEMMKPMDPQSGYAIITNASKPAGSSSRSTVTFTAHGGIGEIPNVTFTDEAVVRGLIGKLRNNIFSASSDGAAIQREDSRLLSFKGTNNGYWKGNDAYSSPEGFGFIFDLAVLDRAGEWFYSRDNNELYYKPASGSMNSLTVEAKKRKWAIQLSNSHNITLENIHVKAAAMQVDSSDDLHVTGCSFQYLHPFLYRRSYGVLKEGIVIDNSDNGVYENSLIAHTWGSGIILNSGNNNKIHNNIIEDIGWLGQFTVAIFNEANNTEISQNTMGRASRFHIRTTKSVKSTITDNHMFEAMAMGEDAGVIMMTSTAKTNYLDLKGTEIAYNKIHDIHGIPAMDIKPSYNRQTVKAFYLEDVDNYTVHHNLVFNVSGAGYTRKTPGTAVQPDGSMIYLGPRARSMTRPVNYFNNTFYNYDSFMNIWHHSDKDKDIHGLIADGNFKNNIMMAGKAHKLGGTYMTITLPNYSSSATGSISKIEETSLADYVAEIANPPYGYTIKQSHNTELSQAEFSQVFENPTSHNFRLKSGVDETSNGTSIVGITGSAPIARGAWEGDTLADKDRVFNAGASIKRSDFPVAY</sequence>
<dbReference type="KEGG" id="cate:C2869_04340"/>
<dbReference type="RefSeq" id="WP_108601789.1">
    <property type="nucleotide sequence ID" value="NZ_CP026604.1"/>
</dbReference>
<feature type="domain" description="DUF1565" evidence="3">
    <location>
        <begin position="168"/>
        <end position="206"/>
    </location>
</feature>
<dbReference type="PANTHER" id="PTHR36453:SF1">
    <property type="entry name" value="RIGHT HANDED BETA HELIX DOMAIN-CONTAINING PROTEIN"/>
    <property type="match status" value="1"/>
</dbReference>
<feature type="signal peptide" evidence="2">
    <location>
        <begin position="1"/>
        <end position="19"/>
    </location>
</feature>
<dbReference type="AlphaFoldDB" id="A0A2S0VND0"/>
<dbReference type="OrthoDB" id="9763537at2"/>
<evidence type="ECO:0000256" key="1">
    <source>
        <dbReference type="SAM" id="MobiDB-lite"/>
    </source>
</evidence>
<feature type="region of interest" description="Disordered" evidence="1">
    <location>
        <begin position="28"/>
        <end position="65"/>
    </location>
</feature>
<dbReference type="SUPFAM" id="SSF51126">
    <property type="entry name" value="Pectin lyase-like"/>
    <property type="match status" value="1"/>
</dbReference>
<dbReference type="InterPro" id="IPR011459">
    <property type="entry name" value="DUF1565"/>
</dbReference>
<dbReference type="PROSITE" id="PS51257">
    <property type="entry name" value="PROKAR_LIPOPROTEIN"/>
    <property type="match status" value="1"/>
</dbReference>
<feature type="compositionally biased region" description="Low complexity" evidence="1">
    <location>
        <begin position="31"/>
        <end position="41"/>
    </location>
</feature>
<evidence type="ECO:0000313" key="5">
    <source>
        <dbReference type="EMBL" id="AWB65715.1"/>
    </source>
</evidence>
<gene>
    <name evidence="5" type="ORF">C2869_04340</name>
</gene>
<evidence type="ECO:0000256" key="2">
    <source>
        <dbReference type="SAM" id="SignalP"/>
    </source>
</evidence>
<protein>
    <submittedName>
        <fullName evidence="5">Uncharacterized protein</fullName>
    </submittedName>
</protein>
<dbReference type="Gene3D" id="2.160.20.10">
    <property type="entry name" value="Single-stranded right-handed beta-helix, Pectin lyase-like"/>
    <property type="match status" value="2"/>
</dbReference>